<gene>
    <name evidence="1" type="ORF">BDY17DRAFT_54510</name>
</gene>
<sequence>MAQATIDLSGLLTNIEATTWSAAEDLAELIQVKDAKIDALVKAIEAKNAQVEALIHALRINNENVDALTETIRSNEGMGGVSIMRDQILANARAVWPNAQRYNGRGITHVALDVIVFGQGCTTAAAVVHTSEDGRLIVFVRGGDANSAGQAMYSLLETTMAMLSHFGQPVFSEGDVYGTIVHGDVNGGHWYCPPRSSLDAWST</sequence>
<dbReference type="AlphaFoldDB" id="A0A6A6PG02"/>
<dbReference type="Proteomes" id="UP000799767">
    <property type="component" value="Unassembled WGS sequence"/>
</dbReference>
<keyword evidence="2" id="KW-1185">Reference proteome</keyword>
<reference evidence="1" key="1">
    <citation type="journal article" date="2020" name="Stud. Mycol.">
        <title>101 Dothideomycetes genomes: a test case for predicting lifestyles and emergence of pathogens.</title>
        <authorList>
            <person name="Haridas S."/>
            <person name="Albert R."/>
            <person name="Binder M."/>
            <person name="Bloem J."/>
            <person name="Labutti K."/>
            <person name="Salamov A."/>
            <person name="Andreopoulos B."/>
            <person name="Baker S."/>
            <person name="Barry K."/>
            <person name="Bills G."/>
            <person name="Bluhm B."/>
            <person name="Cannon C."/>
            <person name="Castanera R."/>
            <person name="Culley D."/>
            <person name="Daum C."/>
            <person name="Ezra D."/>
            <person name="Gonzalez J."/>
            <person name="Henrissat B."/>
            <person name="Kuo A."/>
            <person name="Liang C."/>
            <person name="Lipzen A."/>
            <person name="Lutzoni F."/>
            <person name="Magnuson J."/>
            <person name="Mondo S."/>
            <person name="Nolan M."/>
            <person name="Ohm R."/>
            <person name="Pangilinan J."/>
            <person name="Park H.-J."/>
            <person name="Ramirez L."/>
            <person name="Alfaro M."/>
            <person name="Sun H."/>
            <person name="Tritt A."/>
            <person name="Yoshinaga Y."/>
            <person name="Zwiers L.-H."/>
            <person name="Turgeon B."/>
            <person name="Goodwin S."/>
            <person name="Spatafora J."/>
            <person name="Crous P."/>
            <person name="Grigoriev I."/>
        </authorList>
    </citation>
    <scope>NUCLEOTIDE SEQUENCE</scope>
    <source>
        <strain evidence="1">CBS 113389</strain>
    </source>
</reference>
<dbReference type="EMBL" id="MU001643">
    <property type="protein sequence ID" value="KAF2478563.1"/>
    <property type="molecule type" value="Genomic_DNA"/>
</dbReference>
<evidence type="ECO:0000313" key="1">
    <source>
        <dbReference type="EMBL" id="KAF2478563.1"/>
    </source>
</evidence>
<name>A0A6A6PG02_9PEZI</name>
<accession>A0A6A6PG02</accession>
<dbReference type="RefSeq" id="XP_033585133.1">
    <property type="nucleotide sequence ID" value="XM_033738485.1"/>
</dbReference>
<organism evidence="1 2">
    <name type="scientific">Neohortaea acidophila</name>
    <dbReference type="NCBI Taxonomy" id="245834"/>
    <lineage>
        <taxon>Eukaryota</taxon>
        <taxon>Fungi</taxon>
        <taxon>Dikarya</taxon>
        <taxon>Ascomycota</taxon>
        <taxon>Pezizomycotina</taxon>
        <taxon>Dothideomycetes</taxon>
        <taxon>Dothideomycetidae</taxon>
        <taxon>Mycosphaerellales</taxon>
        <taxon>Teratosphaeriaceae</taxon>
        <taxon>Neohortaea</taxon>
    </lineage>
</organism>
<evidence type="ECO:0000313" key="2">
    <source>
        <dbReference type="Proteomes" id="UP000799767"/>
    </source>
</evidence>
<protein>
    <submittedName>
        <fullName evidence="1">Uncharacterized protein</fullName>
    </submittedName>
</protein>
<dbReference type="GeneID" id="54479487"/>
<proteinExistence type="predicted"/>